<proteinExistence type="predicted"/>
<dbReference type="SUPFAM" id="SSF56112">
    <property type="entry name" value="Protein kinase-like (PK-like)"/>
    <property type="match status" value="1"/>
</dbReference>
<comment type="caution">
    <text evidence="6">The sequence shown here is derived from an EMBL/GenBank/DDBJ whole genome shotgun (WGS) entry which is preliminary data.</text>
</comment>
<keyword evidence="2" id="KW-0547">Nucleotide-binding</keyword>
<dbReference type="InterPro" id="IPR001245">
    <property type="entry name" value="Ser-Thr/Tyr_kinase_cat_dom"/>
</dbReference>
<dbReference type="PROSITE" id="PS50011">
    <property type="entry name" value="PROTEIN_KINASE_DOM"/>
    <property type="match status" value="1"/>
</dbReference>
<evidence type="ECO:0000313" key="7">
    <source>
        <dbReference type="Proteomes" id="UP001642360"/>
    </source>
</evidence>
<gene>
    <name evidence="6" type="ORF">ILEXP_LOCUS9446</name>
</gene>
<dbReference type="InterPro" id="IPR000719">
    <property type="entry name" value="Prot_kinase_dom"/>
</dbReference>
<dbReference type="InterPro" id="IPR008271">
    <property type="entry name" value="Ser/Thr_kinase_AS"/>
</dbReference>
<protein>
    <recommendedName>
        <fullName evidence="5">Protein kinase domain-containing protein</fullName>
    </recommendedName>
</protein>
<evidence type="ECO:0000256" key="3">
    <source>
        <dbReference type="ARBA" id="ARBA00022777"/>
    </source>
</evidence>
<dbReference type="GO" id="GO:0016301">
    <property type="term" value="F:kinase activity"/>
    <property type="evidence" value="ECO:0007669"/>
    <property type="project" value="UniProtKB-KW"/>
</dbReference>
<keyword evidence="3" id="KW-0418">Kinase</keyword>
<dbReference type="EMBL" id="CAUOFW020001179">
    <property type="protein sequence ID" value="CAK9141818.1"/>
    <property type="molecule type" value="Genomic_DNA"/>
</dbReference>
<dbReference type="PROSITE" id="PS00108">
    <property type="entry name" value="PROTEIN_KINASE_ST"/>
    <property type="match status" value="1"/>
</dbReference>
<dbReference type="Proteomes" id="UP001642360">
    <property type="component" value="Unassembled WGS sequence"/>
</dbReference>
<dbReference type="InterPro" id="IPR020635">
    <property type="entry name" value="Tyr_kinase_cat_dom"/>
</dbReference>
<evidence type="ECO:0000313" key="6">
    <source>
        <dbReference type="EMBL" id="CAK9141818.1"/>
    </source>
</evidence>
<dbReference type="InterPro" id="IPR052059">
    <property type="entry name" value="CR_Ser/Thr_kinase"/>
</dbReference>
<evidence type="ECO:0000256" key="4">
    <source>
        <dbReference type="ARBA" id="ARBA00022840"/>
    </source>
</evidence>
<dbReference type="Pfam" id="PF07714">
    <property type="entry name" value="PK_Tyr_Ser-Thr"/>
    <property type="match status" value="1"/>
</dbReference>
<dbReference type="GO" id="GO:0005524">
    <property type="term" value="F:ATP binding"/>
    <property type="evidence" value="ECO:0007669"/>
    <property type="project" value="UniProtKB-KW"/>
</dbReference>
<sequence length="176" mass="20327">MARIVEAKKPIIHRDVKSSNILLTESMRAKVADFGFARLGDQDSDKTHISTKVKGTVGYLDPEYMKTYQLTPKSDVYSFGVLLLEIMTCRRPLELNRHVDERVTLRWAFRNYNEGNVAEMLDPLMNEAVNEEILLKMFGLAIDCAGPMRSDRPDMKTVGEQLWGIRMDYLRRGRRQ</sequence>
<evidence type="ECO:0000259" key="5">
    <source>
        <dbReference type="PROSITE" id="PS50011"/>
    </source>
</evidence>
<evidence type="ECO:0000256" key="1">
    <source>
        <dbReference type="ARBA" id="ARBA00022679"/>
    </source>
</evidence>
<dbReference type="Gene3D" id="1.10.510.10">
    <property type="entry name" value="Transferase(Phosphotransferase) domain 1"/>
    <property type="match status" value="1"/>
</dbReference>
<feature type="domain" description="Protein kinase" evidence="5">
    <location>
        <begin position="1"/>
        <end position="170"/>
    </location>
</feature>
<keyword evidence="1" id="KW-0808">Transferase</keyword>
<reference evidence="6 7" key="1">
    <citation type="submission" date="2024-02" db="EMBL/GenBank/DDBJ databases">
        <authorList>
            <person name="Vignale AGUSTIN F."/>
            <person name="Sosa J E."/>
            <person name="Modenutti C."/>
        </authorList>
    </citation>
    <scope>NUCLEOTIDE SEQUENCE [LARGE SCALE GENOMIC DNA]</scope>
</reference>
<dbReference type="InterPro" id="IPR011009">
    <property type="entry name" value="Kinase-like_dom_sf"/>
</dbReference>
<keyword evidence="7" id="KW-1185">Reference proteome</keyword>
<dbReference type="PANTHER" id="PTHR47973">
    <property type="entry name" value="CYSTEINE-RICH RECEPTOR-LIKE PROTEIN KINASE 3"/>
    <property type="match status" value="1"/>
</dbReference>
<dbReference type="AlphaFoldDB" id="A0ABC8RAN1"/>
<dbReference type="SMART" id="SM00219">
    <property type="entry name" value="TyrKc"/>
    <property type="match status" value="1"/>
</dbReference>
<accession>A0ABC8RAN1</accession>
<evidence type="ECO:0000256" key="2">
    <source>
        <dbReference type="ARBA" id="ARBA00022741"/>
    </source>
</evidence>
<organism evidence="6 7">
    <name type="scientific">Ilex paraguariensis</name>
    <name type="common">yerba mate</name>
    <dbReference type="NCBI Taxonomy" id="185542"/>
    <lineage>
        <taxon>Eukaryota</taxon>
        <taxon>Viridiplantae</taxon>
        <taxon>Streptophyta</taxon>
        <taxon>Embryophyta</taxon>
        <taxon>Tracheophyta</taxon>
        <taxon>Spermatophyta</taxon>
        <taxon>Magnoliopsida</taxon>
        <taxon>eudicotyledons</taxon>
        <taxon>Gunneridae</taxon>
        <taxon>Pentapetalae</taxon>
        <taxon>asterids</taxon>
        <taxon>campanulids</taxon>
        <taxon>Aquifoliales</taxon>
        <taxon>Aquifoliaceae</taxon>
        <taxon>Ilex</taxon>
    </lineage>
</organism>
<keyword evidence="4" id="KW-0067">ATP-binding</keyword>
<name>A0ABC8RAN1_9AQUA</name>